<reference evidence="1" key="1">
    <citation type="submission" date="2020-08" db="EMBL/GenBank/DDBJ databases">
        <title>Multicomponent nature underlies the extraordinary mechanical properties of spider dragline silk.</title>
        <authorList>
            <person name="Kono N."/>
            <person name="Nakamura H."/>
            <person name="Mori M."/>
            <person name="Yoshida Y."/>
            <person name="Ohtoshi R."/>
            <person name="Malay A.D."/>
            <person name="Moran D.A.P."/>
            <person name="Tomita M."/>
            <person name="Numata K."/>
            <person name="Arakawa K."/>
        </authorList>
    </citation>
    <scope>NUCLEOTIDE SEQUENCE</scope>
</reference>
<dbReference type="Proteomes" id="UP000886998">
    <property type="component" value="Unassembled WGS sequence"/>
</dbReference>
<sequence length="129" mass="15248">MSFIFRTIWENSEQFLLNQVKTFDNTLDGCLKQPNLTDDKADALKNVKILRKPELGEDALLVKMDFMENMWNLITAVPDELIRVSSTTAKKKKENRRSYFDFKLCIFSKRKLNENSSLPYFKPKRNDFE</sequence>
<dbReference type="EMBL" id="BMAV01013079">
    <property type="protein sequence ID" value="GFY60279.1"/>
    <property type="molecule type" value="Genomic_DNA"/>
</dbReference>
<evidence type="ECO:0000313" key="1">
    <source>
        <dbReference type="EMBL" id="GFY60279.1"/>
    </source>
</evidence>
<gene>
    <name evidence="1" type="ORF">TNIN_40581</name>
</gene>
<accession>A0A8X6XVE8</accession>
<protein>
    <submittedName>
        <fullName evidence="1">Uncharacterized protein</fullName>
    </submittedName>
</protein>
<dbReference type="AlphaFoldDB" id="A0A8X6XVE8"/>
<comment type="caution">
    <text evidence="1">The sequence shown here is derived from an EMBL/GenBank/DDBJ whole genome shotgun (WGS) entry which is preliminary data.</text>
</comment>
<keyword evidence="2" id="KW-1185">Reference proteome</keyword>
<evidence type="ECO:0000313" key="2">
    <source>
        <dbReference type="Proteomes" id="UP000886998"/>
    </source>
</evidence>
<name>A0A8X6XVE8_9ARAC</name>
<organism evidence="1 2">
    <name type="scientific">Trichonephila inaurata madagascariensis</name>
    <dbReference type="NCBI Taxonomy" id="2747483"/>
    <lineage>
        <taxon>Eukaryota</taxon>
        <taxon>Metazoa</taxon>
        <taxon>Ecdysozoa</taxon>
        <taxon>Arthropoda</taxon>
        <taxon>Chelicerata</taxon>
        <taxon>Arachnida</taxon>
        <taxon>Araneae</taxon>
        <taxon>Araneomorphae</taxon>
        <taxon>Entelegynae</taxon>
        <taxon>Araneoidea</taxon>
        <taxon>Nephilidae</taxon>
        <taxon>Trichonephila</taxon>
        <taxon>Trichonephila inaurata</taxon>
    </lineage>
</organism>
<proteinExistence type="predicted"/>